<proteinExistence type="inferred from homology"/>
<dbReference type="GO" id="GO:0071949">
    <property type="term" value="F:FAD binding"/>
    <property type="evidence" value="ECO:0007669"/>
    <property type="project" value="InterPro"/>
</dbReference>
<dbReference type="PANTHER" id="PTHR13878:SF91">
    <property type="entry name" value="FAD BINDING DOMAIN PROTEIN (AFU_ORTHOLOGUE AFUA_6G12070)-RELATED"/>
    <property type="match status" value="1"/>
</dbReference>
<dbReference type="InterPro" id="IPR016169">
    <property type="entry name" value="FAD-bd_PCMH_sub2"/>
</dbReference>
<dbReference type="GeneID" id="68292999"/>
<feature type="domain" description="FAD-binding PCMH-type" evidence="3">
    <location>
        <begin position="96"/>
        <end position="275"/>
    </location>
</feature>
<dbReference type="OrthoDB" id="9983560at2759"/>
<dbReference type="AlphaFoldDB" id="A0A9P3FJ40"/>
<keyword evidence="2" id="KW-0560">Oxidoreductase</keyword>
<reference evidence="4 5" key="1">
    <citation type="submission" date="2021-01" db="EMBL/GenBank/DDBJ databases">
        <title>Cercospora kikuchii MAFF 305040 whole genome shotgun sequence.</title>
        <authorList>
            <person name="Kashiwa T."/>
            <person name="Suzuki T."/>
        </authorList>
    </citation>
    <scope>NUCLEOTIDE SEQUENCE [LARGE SCALE GENOMIC DNA]</scope>
    <source>
        <strain evidence="4 5">MAFF 305040</strain>
    </source>
</reference>
<dbReference type="Pfam" id="PF01565">
    <property type="entry name" value="FAD_binding_4"/>
    <property type="match status" value="1"/>
</dbReference>
<gene>
    <name evidence="4" type="ORF">CKM354_000742400</name>
</gene>
<dbReference type="InterPro" id="IPR012951">
    <property type="entry name" value="BBE"/>
</dbReference>
<keyword evidence="5" id="KW-1185">Reference proteome</keyword>
<protein>
    <recommendedName>
        <fullName evidence="3">FAD-binding PCMH-type domain-containing protein</fullName>
    </recommendedName>
</protein>
<dbReference type="Proteomes" id="UP000825890">
    <property type="component" value="Unassembled WGS sequence"/>
</dbReference>
<evidence type="ECO:0000256" key="2">
    <source>
        <dbReference type="ARBA" id="ARBA00023002"/>
    </source>
</evidence>
<organism evidence="4 5">
    <name type="scientific">Cercospora kikuchii</name>
    <dbReference type="NCBI Taxonomy" id="84275"/>
    <lineage>
        <taxon>Eukaryota</taxon>
        <taxon>Fungi</taxon>
        <taxon>Dikarya</taxon>
        <taxon>Ascomycota</taxon>
        <taxon>Pezizomycotina</taxon>
        <taxon>Dothideomycetes</taxon>
        <taxon>Dothideomycetidae</taxon>
        <taxon>Mycosphaerellales</taxon>
        <taxon>Mycosphaerellaceae</taxon>
        <taxon>Cercospora</taxon>
    </lineage>
</organism>
<dbReference type="InterPro" id="IPR050432">
    <property type="entry name" value="FAD-linked_Oxidoreductases_BP"/>
</dbReference>
<evidence type="ECO:0000259" key="3">
    <source>
        <dbReference type="PROSITE" id="PS51387"/>
    </source>
</evidence>
<dbReference type="GO" id="GO:0016491">
    <property type="term" value="F:oxidoreductase activity"/>
    <property type="evidence" value="ECO:0007669"/>
    <property type="project" value="UniProtKB-KW"/>
</dbReference>
<evidence type="ECO:0000313" key="5">
    <source>
        <dbReference type="Proteomes" id="UP000825890"/>
    </source>
</evidence>
<dbReference type="InterPro" id="IPR016166">
    <property type="entry name" value="FAD-bd_PCMH"/>
</dbReference>
<comment type="caution">
    <text evidence="4">The sequence shown here is derived from an EMBL/GenBank/DDBJ whole genome shotgun (WGS) entry which is preliminary data.</text>
</comment>
<dbReference type="Pfam" id="PF08031">
    <property type="entry name" value="BBE"/>
    <property type="match status" value="1"/>
</dbReference>
<dbReference type="PANTHER" id="PTHR13878">
    <property type="entry name" value="GULONOLACTONE OXIDASE"/>
    <property type="match status" value="1"/>
</dbReference>
<sequence length="563" mass="60716">MDASLTACRVIPGDAAWPSPQMWTSLNSSVGGQLLYASPLAQVCHDPTYDAEQCAQLQQVFGLPNTMVPEPSEFMATWFQNNTCSPFTGRALPCELGNYVSYAINASTTSDVQNGLTFAREHDLRLVIKASGHDWYGKSTGKGALSLWTHNLIEKAFISEYNSPYYTGPAVKLGAGVMGGDAAEFVSQRGHRLVAGSCPTVTPAGGYTQGGGHSLLTGLYGFGADNVLEWEVVTANGTYVIATPTQNSDLYWALSGGGGGTFGVVISMTSRVFPDGQLAVAEMAINTTNAGGLDEYWAAVDIFHQQLQTLTTDHGIVADYIISNSSLGVVGILAPDFDSQRLSETLRPMLSALSDTSTGKLRPETIDLQITESRSYYDLYSEVIRPLTETSTLGPVLGGRLISQENMRANATSINSALREVVGDGNFFLANRALSANGASRVAAPIANNAMQPAFKEAFVSVIIAAAWNNTNHWAEASVLQRQLFEDIMPAIETVTPNTGVYMNEGNWQQANWQEEFYGLTYARLLEIKQLYDPSGLFYGKTSVGSEQWKEDSQGRLCRNSAA</sequence>
<accession>A0A9P3FJ40</accession>
<dbReference type="RefSeq" id="XP_044658707.1">
    <property type="nucleotide sequence ID" value="XM_044802772.1"/>
</dbReference>
<dbReference type="SUPFAM" id="SSF56176">
    <property type="entry name" value="FAD-binding/transporter-associated domain-like"/>
    <property type="match status" value="1"/>
</dbReference>
<evidence type="ECO:0000313" key="4">
    <source>
        <dbReference type="EMBL" id="GIZ44220.1"/>
    </source>
</evidence>
<dbReference type="Gene3D" id="3.30.465.10">
    <property type="match status" value="2"/>
</dbReference>
<name>A0A9P3FJ40_9PEZI</name>
<dbReference type="InterPro" id="IPR006094">
    <property type="entry name" value="Oxid_FAD_bind_N"/>
</dbReference>
<dbReference type="InterPro" id="IPR036318">
    <property type="entry name" value="FAD-bd_PCMH-like_sf"/>
</dbReference>
<evidence type="ECO:0000256" key="1">
    <source>
        <dbReference type="ARBA" id="ARBA00005466"/>
    </source>
</evidence>
<dbReference type="PROSITE" id="PS51387">
    <property type="entry name" value="FAD_PCMH"/>
    <property type="match status" value="1"/>
</dbReference>
<dbReference type="EMBL" id="BOLY01000004">
    <property type="protein sequence ID" value="GIZ44220.1"/>
    <property type="molecule type" value="Genomic_DNA"/>
</dbReference>
<comment type="similarity">
    <text evidence="1">Belongs to the oxygen-dependent FAD-linked oxidoreductase family.</text>
</comment>